<gene>
    <name evidence="1" type="ORF">GA560_19400</name>
</gene>
<accession>A0A4Q5D9P3</accession>
<dbReference type="Proteomes" id="UP000474077">
    <property type="component" value="Unassembled WGS sequence"/>
</dbReference>
<name>A0A4Q5D9P3_9BACE</name>
<organism evidence="1 2">
    <name type="scientific">Bacteroides xylanisolvens</name>
    <dbReference type="NCBI Taxonomy" id="371601"/>
    <lineage>
        <taxon>Bacteria</taxon>
        <taxon>Pseudomonadati</taxon>
        <taxon>Bacteroidota</taxon>
        <taxon>Bacteroidia</taxon>
        <taxon>Bacteroidales</taxon>
        <taxon>Bacteroidaceae</taxon>
        <taxon>Bacteroides</taxon>
    </lineage>
</organism>
<sequence>MKLRYYSEFKSRKDKTYRIEIHTVFATYSEELTLTDSPFTVEYESDTLYKPLKMSNSVTSILTDKILSDLYTAEGQNIEVRLYNKTDDVLEWFGYMSPNLYSSDYITPLNIVEIQAIDTISVLENKKYSYINSSEVYFKSFKDVIMHILDIADPGKILNKLYFQKTNRISKDVSTSLIEDIYIHERNFFDEANEPMNSRDVLEEISKYIGMTFIQYQDAYYMIDYDFIKNDELHFFVYDRISDTCESITIPSALLNVRNIGVSESAGSISLGDVYNKVSVVANMNQITNLCPELLDDEKDIVNQNSDPNKYYISGRDIDGKNYTLLNSFFKSNSNWGYLIPSFSFLDIPAEGVEVTIDNVNDIYSGVVWQKYSDYITEDGEPSSLSWKTCVSFLQAYNIISASRKTLLTLKNGEYSLFKGGYFIINIAYRMSGSFLPNDIIKTSDEVYSNTKYGAGFDNTMVPCKLYIDDYYYDGEVWRNQKYYTDRVNRGYYKITHNLTYRGATWYRYKDAFGDWRFVSKGEYDSASGEKASGGFADSNKVYAYRENGEDIFVEKWYHDECMLKDGFYLVHINKEGDKVFDDEKRLTNTVSYRFNLYDSTDGVAIKLPDDKILCGKIRFELSTPNHLGKYPMYRTDGGCHPCTAFHISDFTFKYTNNKVTYDIFNNAVDDSDVVYSNVINDNNVTEMDDIELLINSNAKNISSYSNCATKSGDKFDYLKTVYSPLHDKNVLPEQILIDKFYTHYKAPKFRYSNNLNRGFSILSRIYENSLKREMIVDQMSIDYANESCNVSLIET</sequence>
<reference evidence="1 2" key="1">
    <citation type="journal article" date="2019" name="Nat. Med.">
        <title>A library of human gut bacterial isolates paired with longitudinal multiomics data enables mechanistic microbiome research.</title>
        <authorList>
            <person name="Poyet M."/>
            <person name="Groussin M."/>
            <person name="Gibbons S.M."/>
            <person name="Avila-Pacheco J."/>
            <person name="Jiang X."/>
            <person name="Kearney S.M."/>
            <person name="Perrotta A.R."/>
            <person name="Berdy B."/>
            <person name="Zhao S."/>
            <person name="Lieberman T.D."/>
            <person name="Swanson P.K."/>
            <person name="Smith M."/>
            <person name="Roesemann S."/>
            <person name="Alexander J.E."/>
            <person name="Rich S.A."/>
            <person name="Livny J."/>
            <person name="Vlamakis H."/>
            <person name="Clish C."/>
            <person name="Bullock K."/>
            <person name="Deik A."/>
            <person name="Scott J."/>
            <person name="Pierce K.A."/>
            <person name="Xavier R.J."/>
            <person name="Alm E.J."/>
        </authorList>
    </citation>
    <scope>NUCLEOTIDE SEQUENCE [LARGE SCALE GENOMIC DNA]</scope>
    <source>
        <strain evidence="1 2">BIOML-A73</strain>
    </source>
</reference>
<dbReference type="AlphaFoldDB" id="A0A4Q5D9P3"/>
<evidence type="ECO:0000313" key="1">
    <source>
        <dbReference type="EMBL" id="KAB6079531.1"/>
    </source>
</evidence>
<evidence type="ECO:0000313" key="2">
    <source>
        <dbReference type="Proteomes" id="UP000474077"/>
    </source>
</evidence>
<dbReference type="RefSeq" id="WP_151922161.1">
    <property type="nucleotide sequence ID" value="NZ_RCXZ01000027.1"/>
</dbReference>
<protein>
    <submittedName>
        <fullName evidence="1">Uncharacterized protein</fullName>
    </submittedName>
</protein>
<proteinExistence type="predicted"/>
<comment type="caution">
    <text evidence="1">The sequence shown here is derived from an EMBL/GenBank/DDBJ whole genome shotgun (WGS) entry which is preliminary data.</text>
</comment>
<dbReference type="EMBL" id="WDER01000067">
    <property type="protein sequence ID" value="KAB6079531.1"/>
    <property type="molecule type" value="Genomic_DNA"/>
</dbReference>